<dbReference type="CDD" id="cd16628">
    <property type="entry name" value="RING-HC_RBR_RNF14"/>
    <property type="match status" value="1"/>
</dbReference>
<protein>
    <recommendedName>
        <fullName evidence="4">RBR-type E3 ubiquitin transferase</fullName>
        <ecNumber evidence="4">2.3.2.31</ecNumber>
    </recommendedName>
</protein>
<dbReference type="SMART" id="SM00591">
    <property type="entry name" value="RWD"/>
    <property type="match status" value="1"/>
</dbReference>
<evidence type="ECO:0000256" key="11">
    <source>
        <dbReference type="ARBA" id="ARBA00022833"/>
    </source>
</evidence>
<dbReference type="GO" id="GO:0061630">
    <property type="term" value="F:ubiquitin protein ligase activity"/>
    <property type="evidence" value="ECO:0007669"/>
    <property type="project" value="UniProtKB-EC"/>
</dbReference>
<keyword evidence="13" id="KW-0472">Membrane</keyword>
<proteinExistence type="predicted"/>
<accession>A0AAX4H4H4</accession>
<name>A0AAX4H4H4_9ASCO</name>
<evidence type="ECO:0000256" key="14">
    <source>
        <dbReference type="PROSITE-ProRule" id="PRU00175"/>
    </source>
</evidence>
<evidence type="ECO:0000256" key="5">
    <source>
        <dbReference type="ARBA" id="ARBA00022679"/>
    </source>
</evidence>
<dbReference type="RefSeq" id="XP_062875715.1">
    <property type="nucleotide sequence ID" value="XM_063019645.1"/>
</dbReference>
<keyword evidence="10" id="KW-0833">Ubl conjugation pathway</keyword>
<keyword evidence="7" id="KW-0479">Metal-binding</keyword>
<evidence type="ECO:0000259" key="17">
    <source>
        <dbReference type="PROSITE" id="PS51873"/>
    </source>
</evidence>
<evidence type="ECO:0000256" key="9">
    <source>
        <dbReference type="ARBA" id="ARBA00022771"/>
    </source>
</evidence>
<dbReference type="GO" id="GO:0031090">
    <property type="term" value="C:organelle membrane"/>
    <property type="evidence" value="ECO:0007669"/>
    <property type="project" value="UniProtKB-ARBA"/>
</dbReference>
<dbReference type="Pfam" id="PF01485">
    <property type="entry name" value="IBR"/>
    <property type="match status" value="2"/>
</dbReference>
<comment type="subcellular location">
    <subcellularLocation>
        <location evidence="2">Membrane</location>
        <topology evidence="2">Single-pass membrane protein</topology>
    </subcellularLocation>
</comment>
<dbReference type="InterPro" id="IPR017907">
    <property type="entry name" value="Znf_RING_CS"/>
</dbReference>
<keyword evidence="12" id="KW-1133">Transmembrane helix</keyword>
<dbReference type="InterPro" id="IPR016135">
    <property type="entry name" value="UBQ-conjugating_enzyme/RWD"/>
</dbReference>
<evidence type="ECO:0000256" key="3">
    <source>
        <dbReference type="ARBA" id="ARBA00004906"/>
    </source>
</evidence>
<dbReference type="InterPro" id="IPR001841">
    <property type="entry name" value="Znf_RING"/>
</dbReference>
<evidence type="ECO:0000313" key="18">
    <source>
        <dbReference type="EMBL" id="WPK23328.1"/>
    </source>
</evidence>
<evidence type="ECO:0000256" key="10">
    <source>
        <dbReference type="ARBA" id="ARBA00022786"/>
    </source>
</evidence>
<feature type="domain" description="RING-type" evidence="15">
    <location>
        <begin position="169"/>
        <end position="215"/>
    </location>
</feature>
<dbReference type="Gene3D" id="2.20.25.20">
    <property type="match status" value="1"/>
</dbReference>
<dbReference type="EC" id="2.3.2.31" evidence="4"/>
<evidence type="ECO:0000256" key="8">
    <source>
        <dbReference type="ARBA" id="ARBA00022737"/>
    </source>
</evidence>
<evidence type="ECO:0000256" key="12">
    <source>
        <dbReference type="ARBA" id="ARBA00022989"/>
    </source>
</evidence>
<dbReference type="GO" id="GO:0016567">
    <property type="term" value="P:protein ubiquitination"/>
    <property type="evidence" value="ECO:0007669"/>
    <property type="project" value="InterPro"/>
</dbReference>
<dbReference type="AlphaFoldDB" id="A0AAX4H4H4"/>
<reference evidence="18 19" key="1">
    <citation type="submission" date="2023-10" db="EMBL/GenBank/DDBJ databases">
        <title>Draft Genome Sequence of Candida saopaulonensis from a very Premature Infant with Sepsis.</title>
        <authorList>
            <person name="Ning Y."/>
            <person name="Dai R."/>
            <person name="Xiao M."/>
            <person name="Xu Y."/>
            <person name="Yan Q."/>
            <person name="Zhang L."/>
        </authorList>
    </citation>
    <scope>NUCLEOTIDE SEQUENCE [LARGE SCALE GENOMIC DNA]</scope>
    <source>
        <strain evidence="18 19">19XY460</strain>
    </source>
</reference>
<evidence type="ECO:0000256" key="7">
    <source>
        <dbReference type="ARBA" id="ARBA00022723"/>
    </source>
</evidence>
<dbReference type="InterPro" id="IPR031128">
    <property type="entry name" value="RNF14_RING-HC_Zfn"/>
</dbReference>
<dbReference type="InterPro" id="IPR044066">
    <property type="entry name" value="TRIAD_supradom"/>
</dbReference>
<dbReference type="InterPro" id="IPR013083">
    <property type="entry name" value="Znf_RING/FYVE/PHD"/>
</dbReference>
<evidence type="ECO:0000313" key="19">
    <source>
        <dbReference type="Proteomes" id="UP001338582"/>
    </source>
</evidence>
<dbReference type="InterPro" id="IPR002867">
    <property type="entry name" value="IBR_dom"/>
</dbReference>
<keyword evidence="9 14" id="KW-0863">Zinc-finger</keyword>
<evidence type="ECO:0000256" key="2">
    <source>
        <dbReference type="ARBA" id="ARBA00004167"/>
    </source>
</evidence>
<dbReference type="Pfam" id="PF05773">
    <property type="entry name" value="RWD"/>
    <property type="match status" value="1"/>
</dbReference>
<dbReference type="SUPFAM" id="SSF54495">
    <property type="entry name" value="UBC-like"/>
    <property type="match status" value="1"/>
</dbReference>
<comment type="pathway">
    <text evidence="3">Protein modification; protein ubiquitination.</text>
</comment>
<dbReference type="GO" id="GO:0008270">
    <property type="term" value="F:zinc ion binding"/>
    <property type="evidence" value="ECO:0007669"/>
    <property type="project" value="UniProtKB-KW"/>
</dbReference>
<dbReference type="PROSITE" id="PS51873">
    <property type="entry name" value="TRIAD"/>
    <property type="match status" value="1"/>
</dbReference>
<dbReference type="EMBL" id="CP138894">
    <property type="protein sequence ID" value="WPK23328.1"/>
    <property type="molecule type" value="Genomic_DNA"/>
</dbReference>
<keyword evidence="6" id="KW-0812">Transmembrane</keyword>
<gene>
    <name evidence="18" type="ORF">PUMCH_000566</name>
</gene>
<dbReference type="GeneID" id="88171635"/>
<feature type="domain" description="RWD" evidence="16">
    <location>
        <begin position="8"/>
        <end position="128"/>
    </location>
</feature>
<dbReference type="InterPro" id="IPR006575">
    <property type="entry name" value="RWD_dom"/>
</dbReference>
<dbReference type="Gene3D" id="3.30.40.10">
    <property type="entry name" value="Zinc/RING finger domain, C3HC4 (zinc finger)"/>
    <property type="match status" value="1"/>
</dbReference>
<dbReference type="PANTHER" id="PTHR11685">
    <property type="entry name" value="RBR FAMILY RING FINGER AND IBR DOMAIN-CONTAINING"/>
    <property type="match status" value="1"/>
</dbReference>
<evidence type="ECO:0000256" key="13">
    <source>
        <dbReference type="ARBA" id="ARBA00023136"/>
    </source>
</evidence>
<evidence type="ECO:0000256" key="6">
    <source>
        <dbReference type="ARBA" id="ARBA00022692"/>
    </source>
</evidence>
<sequence>MSEDPRSEELETLKAIFDETIEIRDAEFCGRFRIHFPLPHEIEVRLLDVEGLVLRVGSISHLPPLVLAFRLPENYPSDSPPLLVLESPILQDLQRSQLISELNEKWEEVRDFVMYTVVDVLQEKAAALAPLQFFGHLVDTFTDPMLFDTIIDSDALRKRELFEMNTFTCDICQAELKGDRCTEFDQCGHVFCQQCVYEFFSSLILRGEVEKIHCPNFECTKKIFEEREKTLAVQNIYLDKHDFNHFRAQLMAYPIKLGVLQQILNKEKDGNQLFERYLQLYVDRQHALIAKLFPQRLVSCPRKGCTSMIFRENTAQRLVICKKCDYAFCNLCCKSYHNEYIDCYRAKASKQYMGIPVEALEKWLDCEDYNQRTELRFRYGLDLLKRMSDEYLMDKLFNELILSKDEDFVKCPVCAVVTQRMEGCNKMRCVSCFALFCNICGLALDWNDPYEHYREKSSPCYGKLFDGMPGMEDMEFQV</sequence>
<evidence type="ECO:0000259" key="15">
    <source>
        <dbReference type="PROSITE" id="PS50089"/>
    </source>
</evidence>
<keyword evidence="19" id="KW-1185">Reference proteome</keyword>
<organism evidence="18 19">
    <name type="scientific">Australozyma saopauloensis</name>
    <dbReference type="NCBI Taxonomy" id="291208"/>
    <lineage>
        <taxon>Eukaryota</taxon>
        <taxon>Fungi</taxon>
        <taxon>Dikarya</taxon>
        <taxon>Ascomycota</taxon>
        <taxon>Saccharomycotina</taxon>
        <taxon>Pichiomycetes</taxon>
        <taxon>Metschnikowiaceae</taxon>
        <taxon>Australozyma</taxon>
    </lineage>
</organism>
<dbReference type="GO" id="GO:0005737">
    <property type="term" value="C:cytoplasm"/>
    <property type="evidence" value="ECO:0007669"/>
    <property type="project" value="UniProtKB-ARBA"/>
</dbReference>
<feature type="domain" description="RING-type" evidence="17">
    <location>
        <begin position="165"/>
        <end position="464"/>
    </location>
</feature>
<dbReference type="Gene3D" id="3.10.110.10">
    <property type="entry name" value="Ubiquitin Conjugating Enzyme"/>
    <property type="match status" value="1"/>
</dbReference>
<keyword evidence="8" id="KW-0677">Repeat</keyword>
<dbReference type="PROSITE" id="PS50089">
    <property type="entry name" value="ZF_RING_2"/>
    <property type="match status" value="1"/>
</dbReference>
<dbReference type="SMART" id="SM00647">
    <property type="entry name" value="IBR"/>
    <property type="match status" value="2"/>
</dbReference>
<evidence type="ECO:0000259" key="16">
    <source>
        <dbReference type="PROSITE" id="PS50908"/>
    </source>
</evidence>
<keyword evidence="11" id="KW-0862">Zinc</keyword>
<dbReference type="InterPro" id="IPR031127">
    <property type="entry name" value="E3_UB_ligase_RBR"/>
</dbReference>
<dbReference type="PROSITE" id="PS50908">
    <property type="entry name" value="RWD"/>
    <property type="match status" value="1"/>
</dbReference>
<evidence type="ECO:0000256" key="4">
    <source>
        <dbReference type="ARBA" id="ARBA00012251"/>
    </source>
</evidence>
<dbReference type="PROSITE" id="PS00518">
    <property type="entry name" value="ZF_RING_1"/>
    <property type="match status" value="1"/>
</dbReference>
<keyword evidence="5" id="KW-0808">Transferase</keyword>
<comment type="catalytic activity">
    <reaction evidence="1">
        <text>[E2 ubiquitin-conjugating enzyme]-S-ubiquitinyl-L-cysteine + [acceptor protein]-L-lysine = [E2 ubiquitin-conjugating enzyme]-L-cysteine + [acceptor protein]-N(6)-ubiquitinyl-L-lysine.</text>
        <dbReference type="EC" id="2.3.2.31"/>
    </reaction>
</comment>
<dbReference type="KEGG" id="asau:88171635"/>
<dbReference type="FunFam" id="3.30.40.10:FF:000051">
    <property type="entry name" value="RBR-type E3 ubiquitin transferase"/>
    <property type="match status" value="1"/>
</dbReference>
<dbReference type="SUPFAM" id="SSF57850">
    <property type="entry name" value="RING/U-box"/>
    <property type="match status" value="3"/>
</dbReference>
<evidence type="ECO:0000256" key="1">
    <source>
        <dbReference type="ARBA" id="ARBA00001798"/>
    </source>
</evidence>
<dbReference type="CDD" id="cd23820">
    <property type="entry name" value="RWD_RNF14"/>
    <property type="match status" value="1"/>
</dbReference>
<dbReference type="Gene3D" id="1.20.120.1750">
    <property type="match status" value="1"/>
</dbReference>
<dbReference type="Proteomes" id="UP001338582">
    <property type="component" value="Chromosome 1"/>
</dbReference>